<sequence>MTRCSALETCSHFRYSPVEREGAIRLFTFLESADNEIVICLDEYAFGAQAYTAVSYEWGKEEASKSITIVPPFRSNPLVGMSVMPVRKNCWVALQQLLRRDTGEHYWLDFVCINQDDDDEKSAEVQRMASIYRQANTTALCLGEHDQASQIVFELLRWHERRAICEATNTAMEPHESLSYTRSKFDPAIWSFHDRSYFTRLWIVQEILLAQNVFVHCGDDRVPWQLFEAVTRRKTTFNTATIAYTQIADSFLDQIFIMRDHFADFQEQGSTLDQLLAGCATRGCSDPRDKVYALLGLVAQDPTSEIKSDYTLSQTDLTLTVVRHYLSTMKDREWHSAIRLLVRALESDDRDEAVVTMTKHCLNETRRATAIVLQRFEEDAWDQSIHAHQRFLGHIERQFNVREIPKQPSGPAYARAPVRRRRANKAEAPSQPSESSTESTRSVISSKRSQLLTDEDVLLARAQIGRLYRTMMICWRRQGSRDEDGFFNPSDSLIDRCSECSCDPQSEFRSEIASKKDAMVYVDAEDVFTYILRQEGEYRIEPAIVSFANE</sequence>
<feature type="compositionally biased region" description="Low complexity" evidence="1">
    <location>
        <begin position="429"/>
        <end position="443"/>
    </location>
</feature>
<dbReference type="Pfam" id="PF06985">
    <property type="entry name" value="HET"/>
    <property type="match status" value="1"/>
</dbReference>
<protein>
    <recommendedName>
        <fullName evidence="2">Heterokaryon incompatibility domain-containing protein</fullName>
    </recommendedName>
</protein>
<dbReference type="PANTHER" id="PTHR24148:SF64">
    <property type="entry name" value="HETEROKARYON INCOMPATIBILITY DOMAIN-CONTAINING PROTEIN"/>
    <property type="match status" value="1"/>
</dbReference>
<gene>
    <name evidence="3" type="ORF">LTR97_005844</name>
</gene>
<proteinExistence type="predicted"/>
<evidence type="ECO:0000256" key="1">
    <source>
        <dbReference type="SAM" id="MobiDB-lite"/>
    </source>
</evidence>
<reference evidence="3" key="1">
    <citation type="submission" date="2023-08" db="EMBL/GenBank/DDBJ databases">
        <title>Black Yeasts Isolated from many extreme environments.</title>
        <authorList>
            <person name="Coleine C."/>
            <person name="Stajich J.E."/>
            <person name="Selbmann L."/>
        </authorList>
    </citation>
    <scope>NUCLEOTIDE SEQUENCE</scope>
    <source>
        <strain evidence="3">CCFEE 5810</strain>
    </source>
</reference>
<feature type="region of interest" description="Disordered" evidence="1">
    <location>
        <begin position="403"/>
        <end position="443"/>
    </location>
</feature>
<dbReference type="Proteomes" id="UP001310594">
    <property type="component" value="Unassembled WGS sequence"/>
</dbReference>
<organism evidence="3 4">
    <name type="scientific">Elasticomyces elasticus</name>
    <dbReference type="NCBI Taxonomy" id="574655"/>
    <lineage>
        <taxon>Eukaryota</taxon>
        <taxon>Fungi</taxon>
        <taxon>Dikarya</taxon>
        <taxon>Ascomycota</taxon>
        <taxon>Pezizomycotina</taxon>
        <taxon>Dothideomycetes</taxon>
        <taxon>Dothideomycetidae</taxon>
        <taxon>Mycosphaerellales</taxon>
        <taxon>Teratosphaeriaceae</taxon>
        <taxon>Elasticomyces</taxon>
    </lineage>
</organism>
<accession>A0AAN8A2W2</accession>
<evidence type="ECO:0000313" key="3">
    <source>
        <dbReference type="EMBL" id="KAK5699713.1"/>
    </source>
</evidence>
<comment type="caution">
    <text evidence="3">The sequence shown here is derived from an EMBL/GenBank/DDBJ whole genome shotgun (WGS) entry which is preliminary data.</text>
</comment>
<evidence type="ECO:0000313" key="4">
    <source>
        <dbReference type="Proteomes" id="UP001310594"/>
    </source>
</evidence>
<feature type="domain" description="Heterokaryon incompatibility" evidence="2">
    <location>
        <begin position="51"/>
        <end position="206"/>
    </location>
</feature>
<dbReference type="EMBL" id="JAVRQU010000008">
    <property type="protein sequence ID" value="KAK5699713.1"/>
    <property type="molecule type" value="Genomic_DNA"/>
</dbReference>
<dbReference type="InterPro" id="IPR010730">
    <property type="entry name" value="HET"/>
</dbReference>
<dbReference type="PANTHER" id="PTHR24148">
    <property type="entry name" value="ANKYRIN REPEAT DOMAIN-CONTAINING PROTEIN 39 HOMOLOG-RELATED"/>
    <property type="match status" value="1"/>
</dbReference>
<name>A0AAN8A2W2_9PEZI</name>
<dbReference type="AlphaFoldDB" id="A0AAN8A2W2"/>
<evidence type="ECO:0000259" key="2">
    <source>
        <dbReference type="Pfam" id="PF06985"/>
    </source>
</evidence>
<dbReference type="InterPro" id="IPR052895">
    <property type="entry name" value="HetReg/Transcr_Mod"/>
</dbReference>